<evidence type="ECO:0000313" key="5">
    <source>
        <dbReference type="EMBL" id="KIX13177.1"/>
    </source>
</evidence>
<dbReference type="GO" id="GO:0016740">
    <property type="term" value="F:transferase activity"/>
    <property type="evidence" value="ECO:0007669"/>
    <property type="project" value="UniProtKB-KW"/>
</dbReference>
<dbReference type="InterPro" id="IPR043137">
    <property type="entry name" value="GGT_ssub_C"/>
</dbReference>
<keyword evidence="4" id="KW-0865">Zymogen</keyword>
<accession>A0A0D2GDW6</accession>
<keyword evidence="2 5" id="KW-0808">Transferase</keyword>
<dbReference type="PATRIC" id="fig|1429043.3.peg.3101"/>
<dbReference type="STRING" id="1429043.X474_14625"/>
<evidence type="ECO:0000256" key="2">
    <source>
        <dbReference type="ARBA" id="ARBA00022679"/>
    </source>
</evidence>
<evidence type="ECO:0000256" key="3">
    <source>
        <dbReference type="ARBA" id="ARBA00022801"/>
    </source>
</evidence>
<name>A0A0D2GDW6_9BACT</name>
<dbReference type="InterPro" id="IPR029055">
    <property type="entry name" value="Ntn_hydrolases_N"/>
</dbReference>
<sequence>MDFESIQSAFTPTPDQTSCFSKGGMVSSAFPAASKAGALMLKKGGNAADAACATALALSVGEPQASGLGGQSMVLLHLNGQTLALDGSGPIPALAKPDKFGPNDTKVGYRATTVPTTPAVLAFMHKKYGKLTLEQVISPAIELAKEGYTITPLQSFLQKRELENFFLPENPSAARYFLKNGNTPYEPGEIFCQPHLAGLLEHLAQNGLESFYQGEIAQAIDRDMRQNKGFLRAEDLAETPWPKIRKPVTGSFRGIELVSTPPPTSGRILLFILKLLEAMPPEFHLPLTEKSMAYFCEVMRKGLMEREEHPYWPDQYDQEKDPVLSSPELPQKISRWILSRKTPDMSFSEPGWQGGETTHLSVMDNEGNAVGLTQSVNLVYASKTACEGLGFLYNNYLLDTQDHTPGHPNYRAPGGMAWSSVAATMAMVEGKPWLVTGSPGSERIISALARFFLYLADGGLSIARAQAQPRIHCATNRTVSLEAGGFKDELVQGLAHQGYTLDQRRPRSFYLGAVHTVLRQLDGKGFQGAAEFRRDGIAAGPDQV</sequence>
<protein>
    <submittedName>
        <fullName evidence="5">Gamma-glutamyltransferase</fullName>
    </submittedName>
</protein>
<organism evidence="5 6">
    <name type="scientific">Dethiosulfatarculus sandiegensis</name>
    <dbReference type="NCBI Taxonomy" id="1429043"/>
    <lineage>
        <taxon>Bacteria</taxon>
        <taxon>Pseudomonadati</taxon>
        <taxon>Thermodesulfobacteriota</taxon>
        <taxon>Desulfarculia</taxon>
        <taxon>Desulfarculales</taxon>
        <taxon>Desulfarculaceae</taxon>
        <taxon>Dethiosulfatarculus</taxon>
    </lineage>
</organism>
<gene>
    <name evidence="5" type="ORF">X474_14625</name>
</gene>
<dbReference type="Gene3D" id="1.10.246.230">
    <property type="match status" value="1"/>
</dbReference>
<comment type="similarity">
    <text evidence="1">Belongs to the gamma-glutamyltransferase family.</text>
</comment>
<proteinExistence type="inferred from homology"/>
<dbReference type="PANTHER" id="PTHR43199">
    <property type="entry name" value="GLUTATHIONE HYDROLASE"/>
    <property type="match status" value="1"/>
</dbReference>
<evidence type="ECO:0000256" key="4">
    <source>
        <dbReference type="ARBA" id="ARBA00023145"/>
    </source>
</evidence>
<dbReference type="Gene3D" id="3.60.20.40">
    <property type="match status" value="1"/>
</dbReference>
<dbReference type="AlphaFoldDB" id="A0A0D2GDW6"/>
<dbReference type="InParanoid" id="A0A0D2GDW6"/>
<dbReference type="PANTHER" id="PTHR43199:SF1">
    <property type="entry name" value="GLUTATHIONE HYDROLASE PROENZYME"/>
    <property type="match status" value="1"/>
</dbReference>
<dbReference type="GO" id="GO:0016787">
    <property type="term" value="F:hydrolase activity"/>
    <property type="evidence" value="ECO:0007669"/>
    <property type="project" value="UniProtKB-KW"/>
</dbReference>
<reference evidence="5 6" key="1">
    <citation type="submission" date="2013-11" db="EMBL/GenBank/DDBJ databases">
        <title>Metagenomic analysis of a methanogenic consortium involved in long chain n-alkane degradation.</title>
        <authorList>
            <person name="Davidova I.A."/>
            <person name="Callaghan A.V."/>
            <person name="Wawrik B."/>
            <person name="Pruitt S."/>
            <person name="Marks C."/>
            <person name="Duncan K.E."/>
            <person name="Suflita J.M."/>
        </authorList>
    </citation>
    <scope>NUCLEOTIDE SEQUENCE [LARGE SCALE GENOMIC DNA]</scope>
    <source>
        <strain evidence="5 6">SPR</strain>
    </source>
</reference>
<dbReference type="InterPro" id="IPR051792">
    <property type="entry name" value="GGT_bact"/>
</dbReference>
<dbReference type="EMBL" id="AZAC01000017">
    <property type="protein sequence ID" value="KIX13177.1"/>
    <property type="molecule type" value="Genomic_DNA"/>
</dbReference>
<evidence type="ECO:0000256" key="1">
    <source>
        <dbReference type="ARBA" id="ARBA00009381"/>
    </source>
</evidence>
<keyword evidence="6" id="KW-1185">Reference proteome</keyword>
<dbReference type="SUPFAM" id="SSF56235">
    <property type="entry name" value="N-terminal nucleophile aminohydrolases (Ntn hydrolases)"/>
    <property type="match status" value="1"/>
</dbReference>
<dbReference type="Pfam" id="PF01019">
    <property type="entry name" value="G_glu_transpept"/>
    <property type="match status" value="1"/>
</dbReference>
<dbReference type="Proteomes" id="UP000032233">
    <property type="component" value="Unassembled WGS sequence"/>
</dbReference>
<keyword evidence="3" id="KW-0378">Hydrolase</keyword>
<dbReference type="PRINTS" id="PR01210">
    <property type="entry name" value="GGTRANSPTASE"/>
</dbReference>
<evidence type="ECO:0000313" key="6">
    <source>
        <dbReference type="Proteomes" id="UP000032233"/>
    </source>
</evidence>
<comment type="caution">
    <text evidence="5">The sequence shown here is derived from an EMBL/GenBank/DDBJ whole genome shotgun (WGS) entry which is preliminary data.</text>
</comment>